<gene>
    <name evidence="3" type="ORF">RSE6_10092</name>
</gene>
<keyword evidence="2" id="KW-0560">Oxidoreductase</keyword>
<dbReference type="SUPFAM" id="SSF51430">
    <property type="entry name" value="NAD(P)-linked oxidoreductase"/>
    <property type="match status" value="1"/>
</dbReference>
<dbReference type="PANTHER" id="PTHR43827">
    <property type="entry name" value="2,5-DIKETO-D-GLUCONIC ACID REDUCTASE"/>
    <property type="match status" value="1"/>
</dbReference>
<dbReference type="InterPro" id="IPR020471">
    <property type="entry name" value="AKR"/>
</dbReference>
<evidence type="ECO:0008006" key="5">
    <source>
        <dbReference type="Google" id="ProtNLM"/>
    </source>
</evidence>
<dbReference type="InterPro" id="IPR036812">
    <property type="entry name" value="NAD(P)_OxRdtase_dom_sf"/>
</dbReference>
<evidence type="ECO:0000256" key="1">
    <source>
        <dbReference type="ARBA" id="ARBA00022857"/>
    </source>
</evidence>
<evidence type="ECO:0000313" key="4">
    <source>
        <dbReference type="Proteomes" id="UP000177625"/>
    </source>
</evidence>
<accession>A0A1E1MJJ3</accession>
<protein>
    <recommendedName>
        <fullName evidence="5">NADP-dependent oxidoreductase domain-containing protein</fullName>
    </recommendedName>
</protein>
<keyword evidence="1" id="KW-0521">NADP</keyword>
<dbReference type="Proteomes" id="UP000177625">
    <property type="component" value="Unassembled WGS sequence"/>
</dbReference>
<organism evidence="3 4">
    <name type="scientific">Rhynchosporium secalis</name>
    <name type="common">Barley scald fungus</name>
    <dbReference type="NCBI Taxonomy" id="38038"/>
    <lineage>
        <taxon>Eukaryota</taxon>
        <taxon>Fungi</taxon>
        <taxon>Dikarya</taxon>
        <taxon>Ascomycota</taxon>
        <taxon>Pezizomycotina</taxon>
        <taxon>Leotiomycetes</taxon>
        <taxon>Helotiales</taxon>
        <taxon>Ploettnerulaceae</taxon>
        <taxon>Rhynchosporium</taxon>
    </lineage>
</organism>
<reference evidence="4" key="1">
    <citation type="submission" date="2016-03" db="EMBL/GenBank/DDBJ databases">
        <authorList>
            <person name="Guldener U."/>
        </authorList>
    </citation>
    <scope>NUCLEOTIDE SEQUENCE [LARGE SCALE GENOMIC DNA]</scope>
</reference>
<dbReference type="AlphaFoldDB" id="A0A1E1MJJ3"/>
<dbReference type="PANTHER" id="PTHR43827:SF3">
    <property type="entry name" value="NADP-DEPENDENT OXIDOREDUCTASE DOMAIN-CONTAINING PROTEIN"/>
    <property type="match status" value="1"/>
</dbReference>
<proteinExistence type="predicted"/>
<evidence type="ECO:0000256" key="2">
    <source>
        <dbReference type="ARBA" id="ARBA00023002"/>
    </source>
</evidence>
<sequence>MSYKIPLVRLNDGTAIPAFGIGITTESTDVYERVYEALLLGMFHISVIGTDHLDEIRHAVELSGVPWEVIRISVTAPEGAVLTDTIREAMRGLQRPYVDIFLMDAFSYKTPADVTIAWSLMEGFKHDKRASSIGVANMSRKDLEVIVSGNSGILPVMNLKEFHPLAYTPESVLWAQSQEIKTCSYKPYEDFERSVRVFSRTMLLSERSLLAWIRDSGVLIVSTFTTRYRLLLQLEMFDGAYDKDEFEAITALRYRGPKPAED</sequence>
<dbReference type="GO" id="GO:0016616">
    <property type="term" value="F:oxidoreductase activity, acting on the CH-OH group of donors, NAD or NADP as acceptor"/>
    <property type="evidence" value="ECO:0007669"/>
    <property type="project" value="UniProtKB-ARBA"/>
</dbReference>
<dbReference type="Gene3D" id="3.20.20.100">
    <property type="entry name" value="NADP-dependent oxidoreductase domain"/>
    <property type="match status" value="1"/>
</dbReference>
<evidence type="ECO:0000313" key="3">
    <source>
        <dbReference type="EMBL" id="CZT49274.1"/>
    </source>
</evidence>
<keyword evidence="4" id="KW-1185">Reference proteome</keyword>
<dbReference type="EMBL" id="FJVC01000374">
    <property type="protein sequence ID" value="CZT49274.1"/>
    <property type="molecule type" value="Genomic_DNA"/>
</dbReference>
<name>A0A1E1MJJ3_RHYSE</name>